<dbReference type="InterPro" id="IPR026234">
    <property type="entry name" value="MRGPCRFAMILY"/>
</dbReference>
<keyword evidence="3 11" id="KW-0812">Transmembrane</keyword>
<evidence type="ECO:0000313" key="14">
    <source>
        <dbReference type="Proteomes" id="UP000007648"/>
    </source>
</evidence>
<dbReference type="OrthoDB" id="9631784at2759"/>
<dbReference type="PRINTS" id="PR02108">
    <property type="entry name" value="MRGPCRFAMILY"/>
</dbReference>
<dbReference type="PROSITE" id="PS50262">
    <property type="entry name" value="G_PROTEIN_RECEP_F1_2"/>
    <property type="match status" value="1"/>
</dbReference>
<keyword evidence="14" id="KW-1185">Reference proteome</keyword>
<keyword evidence="7" id="KW-0675">Receptor</keyword>
<reference evidence="13" key="2">
    <citation type="submission" date="2025-08" db="UniProtKB">
        <authorList>
            <consortium name="Ensembl"/>
        </authorList>
    </citation>
    <scope>IDENTIFICATION</scope>
</reference>
<dbReference type="Pfam" id="PF00001">
    <property type="entry name" value="7tm_1"/>
    <property type="match status" value="1"/>
</dbReference>
<evidence type="ECO:0000256" key="2">
    <source>
        <dbReference type="ARBA" id="ARBA00022475"/>
    </source>
</evidence>
<dbReference type="PANTHER" id="PTHR11334:SF29">
    <property type="entry name" value="MAS-RELATED G-PROTEIN COUPLED RECEPTOR MEMBER X2"/>
    <property type="match status" value="1"/>
</dbReference>
<keyword evidence="5" id="KW-0297">G-protein coupled receptor</keyword>
<proteinExistence type="inferred from homology"/>
<evidence type="ECO:0000256" key="6">
    <source>
        <dbReference type="ARBA" id="ARBA00023136"/>
    </source>
</evidence>
<feature type="compositionally biased region" description="Polar residues" evidence="10">
    <location>
        <begin position="307"/>
        <end position="319"/>
    </location>
</feature>
<dbReference type="GO" id="GO:0004930">
    <property type="term" value="F:G protein-coupled receptor activity"/>
    <property type="evidence" value="ECO:0007669"/>
    <property type="project" value="UniProtKB-KW"/>
</dbReference>
<dbReference type="InterPro" id="IPR000276">
    <property type="entry name" value="GPCR_Rhodpsn"/>
</dbReference>
<dbReference type="PRINTS" id="PR00237">
    <property type="entry name" value="GPCRRHODOPSN"/>
</dbReference>
<dbReference type="AlphaFoldDB" id="A0A7N4PPG3"/>
<dbReference type="SUPFAM" id="SSF81321">
    <property type="entry name" value="Family A G protein-coupled receptor-like"/>
    <property type="match status" value="1"/>
</dbReference>
<gene>
    <name evidence="13" type="primary">LOC100933516</name>
</gene>
<evidence type="ECO:0000256" key="1">
    <source>
        <dbReference type="ARBA" id="ARBA00004651"/>
    </source>
</evidence>
<evidence type="ECO:0000256" key="8">
    <source>
        <dbReference type="ARBA" id="ARBA00023224"/>
    </source>
</evidence>
<evidence type="ECO:0000313" key="13">
    <source>
        <dbReference type="Ensembl" id="ENSSHAP00000040514.1"/>
    </source>
</evidence>
<comment type="subcellular location">
    <subcellularLocation>
        <location evidence="1">Cell membrane</location>
        <topology evidence="1">Multi-pass membrane protein</topology>
    </subcellularLocation>
</comment>
<feature type="transmembrane region" description="Helical" evidence="11">
    <location>
        <begin position="109"/>
        <end position="130"/>
    </location>
</feature>
<dbReference type="Proteomes" id="UP000007648">
    <property type="component" value="Unassembled WGS sequence"/>
</dbReference>
<dbReference type="GO" id="GO:0005886">
    <property type="term" value="C:plasma membrane"/>
    <property type="evidence" value="ECO:0007669"/>
    <property type="project" value="UniProtKB-SubCell"/>
</dbReference>
<evidence type="ECO:0000256" key="10">
    <source>
        <dbReference type="SAM" id="MobiDB-lite"/>
    </source>
</evidence>
<comment type="similarity">
    <text evidence="9">Belongs to the G-protein coupled receptor 1 family. Mas subfamily.</text>
</comment>
<protein>
    <recommendedName>
        <fullName evidence="12">G-protein coupled receptors family 1 profile domain-containing protein</fullName>
    </recommendedName>
</protein>
<feature type="transmembrane region" description="Helical" evidence="11">
    <location>
        <begin position="77"/>
        <end position="97"/>
    </location>
</feature>
<evidence type="ECO:0000256" key="3">
    <source>
        <dbReference type="ARBA" id="ARBA00022692"/>
    </source>
</evidence>
<dbReference type="Gene3D" id="1.20.1070.10">
    <property type="entry name" value="Rhodopsin 7-helix transmembrane proteins"/>
    <property type="match status" value="1"/>
</dbReference>
<dbReference type="KEGG" id="shr:100933516"/>
<dbReference type="CDD" id="cd14973">
    <property type="entry name" value="7tmA_Mrgpr"/>
    <property type="match status" value="1"/>
</dbReference>
<feature type="domain" description="G-protein coupled receptors family 1 profile" evidence="12">
    <location>
        <begin position="57"/>
        <end position="274"/>
    </location>
</feature>
<reference evidence="13" key="3">
    <citation type="submission" date="2025-09" db="UniProtKB">
        <authorList>
            <consortium name="Ensembl"/>
        </authorList>
    </citation>
    <scope>IDENTIFICATION</scope>
</reference>
<dbReference type="Ensembl" id="ENSSHAT00000042294.1">
    <property type="protein sequence ID" value="ENSSHAP00000040514.1"/>
    <property type="gene ID" value="ENSSHAG00000025558.1"/>
</dbReference>
<accession>A0A7N4PPG3</accession>
<evidence type="ECO:0000256" key="5">
    <source>
        <dbReference type="ARBA" id="ARBA00023040"/>
    </source>
</evidence>
<dbReference type="FunFam" id="1.20.1070.10:FF:000193">
    <property type="entry name" value="Mas-related G-protein coupled receptor member E"/>
    <property type="match status" value="1"/>
</dbReference>
<keyword evidence="4 11" id="KW-1133">Transmembrane helix</keyword>
<reference evidence="13 14" key="1">
    <citation type="journal article" date="2011" name="Proc. Natl. Acad. Sci. U.S.A.">
        <title>Genetic diversity and population structure of the endangered marsupial Sarcophilus harrisii (Tasmanian devil).</title>
        <authorList>
            <person name="Miller W."/>
            <person name="Hayes V.M."/>
            <person name="Ratan A."/>
            <person name="Petersen D.C."/>
            <person name="Wittekindt N.E."/>
            <person name="Miller J."/>
            <person name="Walenz B."/>
            <person name="Knight J."/>
            <person name="Qi J."/>
            <person name="Zhao F."/>
            <person name="Wang Q."/>
            <person name="Bedoya-Reina O.C."/>
            <person name="Katiyar N."/>
            <person name="Tomsho L.P."/>
            <person name="Kasson L.M."/>
            <person name="Hardie R.A."/>
            <person name="Woodbridge P."/>
            <person name="Tindall E.A."/>
            <person name="Bertelsen M.F."/>
            <person name="Dixon D."/>
            <person name="Pyecroft S."/>
            <person name="Helgen K.M."/>
            <person name="Lesk A.M."/>
            <person name="Pringle T.H."/>
            <person name="Patterson N."/>
            <person name="Zhang Y."/>
            <person name="Kreiss A."/>
            <person name="Woods G.M."/>
            <person name="Jones M.E."/>
            <person name="Schuster S.C."/>
        </authorList>
    </citation>
    <scope>NUCLEOTIDE SEQUENCE [LARGE SCALE GENOMIC DNA]</scope>
</reference>
<keyword evidence="2" id="KW-1003">Cell membrane</keyword>
<dbReference type="PANTHER" id="PTHR11334">
    <property type="entry name" value="MAS-RELATED G-PROTEIN COUPLED RECEPTOR"/>
    <property type="match status" value="1"/>
</dbReference>
<organism evidence="13 14">
    <name type="scientific">Sarcophilus harrisii</name>
    <name type="common">Tasmanian devil</name>
    <name type="synonym">Sarcophilus laniarius</name>
    <dbReference type="NCBI Taxonomy" id="9305"/>
    <lineage>
        <taxon>Eukaryota</taxon>
        <taxon>Metazoa</taxon>
        <taxon>Chordata</taxon>
        <taxon>Craniata</taxon>
        <taxon>Vertebrata</taxon>
        <taxon>Euteleostomi</taxon>
        <taxon>Mammalia</taxon>
        <taxon>Metatheria</taxon>
        <taxon>Dasyuromorphia</taxon>
        <taxon>Dasyuridae</taxon>
        <taxon>Sarcophilus</taxon>
    </lineage>
</organism>
<dbReference type="InterPro" id="IPR017452">
    <property type="entry name" value="GPCR_Rhodpsn_7TM"/>
</dbReference>
<evidence type="ECO:0000259" key="12">
    <source>
        <dbReference type="PROSITE" id="PS50262"/>
    </source>
</evidence>
<keyword evidence="8" id="KW-0807">Transducer</keyword>
<dbReference type="GeneID" id="100933516"/>
<feature type="transmembrane region" description="Helical" evidence="11">
    <location>
        <begin position="151"/>
        <end position="176"/>
    </location>
</feature>
<feature type="region of interest" description="Disordered" evidence="10">
    <location>
        <begin position="300"/>
        <end position="319"/>
    </location>
</feature>
<feature type="transmembrane region" description="Helical" evidence="11">
    <location>
        <begin position="222"/>
        <end position="242"/>
    </location>
</feature>
<feature type="transmembrane region" description="Helical" evidence="11">
    <location>
        <begin position="182"/>
        <end position="210"/>
    </location>
</feature>
<evidence type="ECO:0000256" key="7">
    <source>
        <dbReference type="ARBA" id="ARBA00023170"/>
    </source>
</evidence>
<evidence type="ECO:0000256" key="4">
    <source>
        <dbReference type="ARBA" id="ARBA00022989"/>
    </source>
</evidence>
<name>A0A7N4PPG3_SARHA</name>
<feature type="transmembrane region" description="Helical" evidence="11">
    <location>
        <begin position="257"/>
        <end position="277"/>
    </location>
</feature>
<sequence>MERGPPNMTVSPTPECPGYYSNNSTDYNENKSLFKRFLCYDRMNIPSLLIALLGLLGNGAVLWLLGFRIPRNHFSVYILNLAAADALFLCGSFLKSIHPCFGKFRDLTWVILFFLKYLFYTVGLSLRAAISTERCLCALFPLWYRCRRPEDTSAAVCAVLWALIGTLWLLSFVLLFTFYEVIYIFLIAGARLLLLTPVLCVSSLTLLLRVQCSSRRRRPPRLYLLVMLTVLMFLLCGLPWGVLDFMNVYFKLNVSCWPYDALACVNSSVNPLIYFFVGRLGNKRREPLREVLQRALGDEQELGGGTTNTPHTSNQEITV</sequence>
<keyword evidence="6 11" id="KW-0472">Membrane</keyword>
<dbReference type="InParanoid" id="A0A7N4PPG3"/>
<evidence type="ECO:0000256" key="9">
    <source>
        <dbReference type="ARBA" id="ARBA00061394"/>
    </source>
</evidence>
<feature type="transmembrane region" description="Helical" evidence="11">
    <location>
        <begin position="45"/>
        <end position="65"/>
    </location>
</feature>
<dbReference type="GeneTree" id="ENSGT01030000234639"/>
<dbReference type="RefSeq" id="XP_031798085.1">
    <property type="nucleotide sequence ID" value="XM_031942225.1"/>
</dbReference>
<evidence type="ECO:0000256" key="11">
    <source>
        <dbReference type="SAM" id="Phobius"/>
    </source>
</evidence>